<dbReference type="RefSeq" id="WP_095978835.1">
    <property type="nucleotide sequence ID" value="NZ_CP022163.1"/>
</dbReference>
<dbReference type="AlphaFoldDB" id="A0A250IGI7"/>
<evidence type="ECO:0000256" key="1">
    <source>
        <dbReference type="SAM" id="MobiDB-lite"/>
    </source>
</evidence>
<protein>
    <submittedName>
        <fullName evidence="2">Uncharacterized protein</fullName>
    </submittedName>
</protein>
<evidence type="ECO:0000313" key="2">
    <source>
        <dbReference type="EMBL" id="ATB30378.1"/>
    </source>
</evidence>
<keyword evidence="3" id="KW-1185">Reference proteome</keyword>
<organism evidence="2 3">
    <name type="scientific">Melittangium boletus DSM 14713</name>
    <dbReference type="NCBI Taxonomy" id="1294270"/>
    <lineage>
        <taxon>Bacteria</taxon>
        <taxon>Pseudomonadati</taxon>
        <taxon>Myxococcota</taxon>
        <taxon>Myxococcia</taxon>
        <taxon>Myxococcales</taxon>
        <taxon>Cystobacterineae</taxon>
        <taxon>Archangiaceae</taxon>
        <taxon>Melittangium</taxon>
    </lineage>
</organism>
<feature type="compositionally biased region" description="Pro residues" evidence="1">
    <location>
        <begin position="198"/>
        <end position="207"/>
    </location>
</feature>
<proteinExistence type="predicted"/>
<gene>
    <name evidence="2" type="ORF">MEBOL_003839</name>
</gene>
<dbReference type="Proteomes" id="UP000217289">
    <property type="component" value="Chromosome"/>
</dbReference>
<feature type="region of interest" description="Disordered" evidence="1">
    <location>
        <begin position="197"/>
        <end position="216"/>
    </location>
</feature>
<accession>A0A250IGI7</accession>
<dbReference type="KEGG" id="mbd:MEBOL_003839"/>
<dbReference type="EMBL" id="CP022163">
    <property type="protein sequence ID" value="ATB30378.1"/>
    <property type="molecule type" value="Genomic_DNA"/>
</dbReference>
<name>A0A250IGI7_9BACT</name>
<evidence type="ECO:0000313" key="3">
    <source>
        <dbReference type="Proteomes" id="UP000217289"/>
    </source>
</evidence>
<reference evidence="2 3" key="1">
    <citation type="submission" date="2017-06" db="EMBL/GenBank/DDBJ databases">
        <authorList>
            <person name="Kim H.J."/>
            <person name="Triplett B.A."/>
        </authorList>
    </citation>
    <scope>NUCLEOTIDE SEQUENCE [LARGE SCALE GENOMIC DNA]</scope>
    <source>
        <strain evidence="2 3">DSM 14713</strain>
    </source>
</reference>
<sequence>MTSFSAHARRTFLLLGIGSLSVACGGPEPLTDEEALEAFATTSSALCTDPNIADVSASLGSQAGNAVSGSSNGGTYGSPECPSHYVVEALATGNKKVVLSAAWGDSSVQGSQSLCESARLRATTYGSHDGVTWTQLDSLTVSGSWGPTFGCSFMWMPSHAVTTLSPSSYSRLRVAARAYILKSTGVEYHRVTGHIGIPLPPPPPPEFAPGEAPQSF</sequence>